<dbReference type="InterPro" id="IPR037027">
    <property type="entry name" value="YqgF/RNaseH-like_dom_sf"/>
</dbReference>
<dbReference type="PROSITE" id="PS50126">
    <property type="entry name" value="S1"/>
    <property type="match status" value="1"/>
</dbReference>
<dbReference type="SUPFAM" id="SSF47781">
    <property type="entry name" value="RuvA domain 2-like"/>
    <property type="match status" value="2"/>
</dbReference>
<dbReference type="SMART" id="SM00732">
    <property type="entry name" value="YqgFc"/>
    <property type="match status" value="1"/>
</dbReference>
<dbReference type="SUPFAM" id="SSF158832">
    <property type="entry name" value="Tex N-terminal region-like"/>
    <property type="match status" value="1"/>
</dbReference>
<dbReference type="InterPro" id="IPR044146">
    <property type="entry name" value="S1_Tex"/>
</dbReference>
<dbReference type="Proteomes" id="UP001470230">
    <property type="component" value="Unassembled WGS sequence"/>
</dbReference>
<dbReference type="Gene3D" id="1.10.3500.10">
    <property type="entry name" value="Tex N-terminal region-like"/>
    <property type="match status" value="1"/>
</dbReference>
<dbReference type="PANTHER" id="PTHR10724">
    <property type="entry name" value="30S RIBOSOMAL PROTEIN S1"/>
    <property type="match status" value="1"/>
</dbReference>
<dbReference type="PANTHER" id="PTHR10724:SF10">
    <property type="entry name" value="S1 RNA-BINDING DOMAIN-CONTAINING PROTEIN 1"/>
    <property type="match status" value="1"/>
</dbReference>
<dbReference type="InterPro" id="IPR018974">
    <property type="entry name" value="Tex-like_N"/>
</dbReference>
<name>A0ABR2K8B2_9EUKA</name>
<dbReference type="InterPro" id="IPR006641">
    <property type="entry name" value="YqgF/RNaseH-like_dom"/>
</dbReference>
<dbReference type="Pfam" id="PF00575">
    <property type="entry name" value="S1"/>
    <property type="match status" value="1"/>
</dbReference>
<gene>
    <name evidence="2" type="ORF">M9Y10_038134</name>
</gene>
<organism evidence="2 3">
    <name type="scientific">Tritrichomonas musculus</name>
    <dbReference type="NCBI Taxonomy" id="1915356"/>
    <lineage>
        <taxon>Eukaryota</taxon>
        <taxon>Metamonada</taxon>
        <taxon>Parabasalia</taxon>
        <taxon>Tritrichomonadida</taxon>
        <taxon>Tritrichomonadidae</taxon>
        <taxon>Tritrichomonas</taxon>
    </lineage>
</organism>
<dbReference type="InterPro" id="IPR041692">
    <property type="entry name" value="HHH_9"/>
</dbReference>
<protein>
    <recommendedName>
        <fullName evidence="1">S1 motif domain-containing protein</fullName>
    </recommendedName>
</protein>
<dbReference type="SUPFAM" id="SSF53098">
    <property type="entry name" value="Ribonuclease H-like"/>
    <property type="match status" value="1"/>
</dbReference>
<dbReference type="InterPro" id="IPR012337">
    <property type="entry name" value="RNaseH-like_sf"/>
</dbReference>
<dbReference type="InterPro" id="IPR012340">
    <property type="entry name" value="NA-bd_OB-fold"/>
</dbReference>
<accession>A0ABR2K8B2</accession>
<dbReference type="SMART" id="SM00316">
    <property type="entry name" value="S1"/>
    <property type="match status" value="1"/>
</dbReference>
<evidence type="ECO:0000313" key="2">
    <source>
        <dbReference type="EMBL" id="KAK8887098.1"/>
    </source>
</evidence>
<dbReference type="Pfam" id="PF16921">
    <property type="entry name" value="Tex_YqgF"/>
    <property type="match status" value="1"/>
</dbReference>
<evidence type="ECO:0000259" key="1">
    <source>
        <dbReference type="PROSITE" id="PS50126"/>
    </source>
</evidence>
<dbReference type="Pfam" id="PF17674">
    <property type="entry name" value="HHH_9"/>
    <property type="match status" value="1"/>
</dbReference>
<evidence type="ECO:0000313" key="3">
    <source>
        <dbReference type="Proteomes" id="UP001470230"/>
    </source>
</evidence>
<dbReference type="InterPro" id="IPR032639">
    <property type="entry name" value="Tex_YqgF"/>
</dbReference>
<feature type="domain" description="S1 motif" evidence="1">
    <location>
        <begin position="644"/>
        <end position="713"/>
    </location>
</feature>
<dbReference type="InterPro" id="IPR023319">
    <property type="entry name" value="Tex-like_HTH_dom_sf"/>
</dbReference>
<dbReference type="CDD" id="cd05685">
    <property type="entry name" value="S1_Tex"/>
    <property type="match status" value="1"/>
</dbReference>
<comment type="caution">
    <text evidence="2">The sequence shown here is derived from an EMBL/GenBank/DDBJ whole genome shotgun (WGS) entry which is preliminary data.</text>
</comment>
<sequence>MNIQETIANELSIEKWQVEAAIELLDQGNTIPFITRYRKEMTGSLDDEQLRDLSERLVELRQLHERKIEIISSIEEQNKLTPKLKDMIQRATSITLVEDLYRPFKPKVQTRGVIAIEKGLEGLSDIITQQTTKKSIQTEAMRFVCEDRGVLTANEAISGALDIIAENISDNADYRTRIRELTLEKGQILSSAADPNTKSDYEMYYDFKSNISDLPGYRTLAFNRGEKEKFLVVKIEAPVSEILEFLESEIIKNNNPNTNDLLKEAIKDSYILIIAPSIEEEVREILTQIAQTHAIKVFGYNLHQLLMQPPITGKVVCGWDPAFRTGCKLAVVDPTGKVLHTDQIYPTPPQNKINESKEILKDLINKYNITLFSVGNGTASRESELIIGQLIKEIKKPLEYVIVSEAGASVYSTSKAAREEFPDYNEYQRGAISIARRIQDPLAELVKIDPKAIGVGQYQHDLNQEKLSHALDSVVERCVNQVGVDLNTASAKLMQHIAGINKKISKNIVKYREEKGKFKNRSDLLKVPLIGPKEFQQCAGFMRITDGDDPLDSTCVHPESYEVARKLISMLGLKIDDELADGSLDGISKMVKDIKAIAKELHTGVPTLEDIIKELEKPARDPRAEMPKPILRHNVLDIKDLKKGMILRGTVRNVTDFGAFVDIGVHQDGLIHISEMSTKFVKHPLDIISVGDIVKVKVLGINLGKKRINLTMKNIFK</sequence>
<dbReference type="InterPro" id="IPR023323">
    <property type="entry name" value="Tex-like_dom_sf"/>
</dbReference>
<proteinExistence type="predicted"/>
<dbReference type="Gene3D" id="1.10.10.650">
    <property type="entry name" value="RuvA domain 2-like"/>
    <property type="match status" value="1"/>
</dbReference>
<dbReference type="InterPro" id="IPR010994">
    <property type="entry name" value="RuvA_2-like"/>
</dbReference>
<dbReference type="Pfam" id="PF09371">
    <property type="entry name" value="Tex_N"/>
    <property type="match status" value="1"/>
</dbReference>
<dbReference type="Gene3D" id="2.40.50.140">
    <property type="entry name" value="Nucleic acid-binding proteins"/>
    <property type="match status" value="1"/>
</dbReference>
<dbReference type="Gene3D" id="1.10.150.310">
    <property type="entry name" value="Tex RuvX-like domain-like"/>
    <property type="match status" value="1"/>
</dbReference>
<keyword evidence="3" id="KW-1185">Reference proteome</keyword>
<dbReference type="Pfam" id="PF22706">
    <property type="entry name" value="Tex_central_region"/>
    <property type="match status" value="1"/>
</dbReference>
<reference evidence="2 3" key="1">
    <citation type="submission" date="2024-04" db="EMBL/GenBank/DDBJ databases">
        <title>Tritrichomonas musculus Genome.</title>
        <authorList>
            <person name="Alves-Ferreira E."/>
            <person name="Grigg M."/>
            <person name="Lorenzi H."/>
            <person name="Galac M."/>
        </authorList>
    </citation>
    <scope>NUCLEOTIDE SEQUENCE [LARGE SCALE GENOMIC DNA]</scope>
    <source>
        <strain evidence="2 3">EAF2021</strain>
    </source>
</reference>
<dbReference type="Pfam" id="PF12836">
    <property type="entry name" value="HHH_3"/>
    <property type="match status" value="1"/>
</dbReference>
<dbReference type="InterPro" id="IPR003029">
    <property type="entry name" value="S1_domain"/>
</dbReference>
<dbReference type="InterPro" id="IPR055179">
    <property type="entry name" value="Tex-like_central_region"/>
</dbReference>
<dbReference type="Gene3D" id="3.30.420.140">
    <property type="entry name" value="YqgF/RNase H-like domain"/>
    <property type="match status" value="1"/>
</dbReference>
<dbReference type="InterPro" id="IPR050437">
    <property type="entry name" value="Ribos_protein_bS1-like"/>
</dbReference>
<dbReference type="SUPFAM" id="SSF50249">
    <property type="entry name" value="Nucleic acid-binding proteins"/>
    <property type="match status" value="1"/>
</dbReference>
<dbReference type="EMBL" id="JAPFFF010000006">
    <property type="protein sequence ID" value="KAK8887098.1"/>
    <property type="molecule type" value="Genomic_DNA"/>
</dbReference>